<evidence type="ECO:0000313" key="3">
    <source>
        <dbReference type="Proteomes" id="UP000663419"/>
    </source>
</evidence>
<proteinExistence type="predicted"/>
<feature type="compositionally biased region" description="Polar residues" evidence="1">
    <location>
        <begin position="390"/>
        <end position="404"/>
    </location>
</feature>
<evidence type="ECO:0000256" key="1">
    <source>
        <dbReference type="SAM" id="MobiDB-lite"/>
    </source>
</evidence>
<reference evidence="2" key="1">
    <citation type="submission" date="2021-01" db="EMBL/GenBank/DDBJ databases">
        <title>Chromosome-level genome assembly of a human fungal pathogen reveals clustering of transcriptionally co-regulated genes.</title>
        <authorList>
            <person name="Voorhies M."/>
            <person name="Cohen S."/>
            <person name="Shea T.P."/>
            <person name="Petrus S."/>
            <person name="Munoz J.F."/>
            <person name="Poplawski S."/>
            <person name="Goldman W.E."/>
            <person name="Michael T."/>
            <person name="Cuomo C.A."/>
            <person name="Sil A."/>
            <person name="Beyhan S."/>
        </authorList>
    </citation>
    <scope>NUCLEOTIDE SEQUENCE</scope>
    <source>
        <strain evidence="2">H88</strain>
    </source>
</reference>
<feature type="compositionally biased region" description="Polar residues" evidence="1">
    <location>
        <begin position="208"/>
        <end position="224"/>
    </location>
</feature>
<evidence type="ECO:0000313" key="2">
    <source>
        <dbReference type="EMBL" id="QSS50856.1"/>
    </source>
</evidence>
<dbReference type="Gene3D" id="1.10.10.60">
    <property type="entry name" value="Homeodomain-like"/>
    <property type="match status" value="1"/>
</dbReference>
<feature type="region of interest" description="Disordered" evidence="1">
    <location>
        <begin position="253"/>
        <end position="297"/>
    </location>
</feature>
<sequence>MATMTSTMEAPKLSSATTQTRTQTHRRRLNREERKDILVLRRLGYTYQAIAEHLHVSHRAVQYTCESNTCDPKKRPGRNSKLSTKQVDDIEAFLAASKENRKMSYKKIIEVLGLDVKQDCLRRALQKRGYTRQATSMPNFRSSKRSDLAWEICKNPDTRSKDQNEHESSAGLLLPDHPSPGGPLHHHHLQPATGQPQAPFTRYPHIPTSYQGYHSSASPQSQPVQLPHLPGPYHQAAPPEFQHLPQQYNSITAHHHPQQPQPPQQQYSPQCRSIPLEPRSIPPQNNPVHLHPHSLSTAIPPYHSLHEYHSVSSNKSRPPLPEYRRALSEYCPSLIDRRSVSVQTPSPFQSPSFASVHIDPRHQNLSRSASPGLCQTTNSHAQMLVDISSMTDRSQKSSGYSTPLTIPDDRSDYYRYETSVPPEMAGVDSEPRLRWQ</sequence>
<feature type="region of interest" description="Disordered" evidence="1">
    <location>
        <begin position="156"/>
        <end position="239"/>
    </location>
</feature>
<dbReference type="Proteomes" id="UP000663419">
    <property type="component" value="Chromosome 2"/>
</dbReference>
<dbReference type="VEuPathDB" id="FungiDB:I7I53_06021"/>
<accession>A0A8A1LA65</accession>
<protein>
    <submittedName>
        <fullName evidence="2">Transposase</fullName>
    </submittedName>
</protein>
<gene>
    <name evidence="2" type="ORF">I7I53_06021</name>
</gene>
<dbReference type="AlphaFoldDB" id="A0A8A1LA65"/>
<feature type="compositionally biased region" description="Basic and acidic residues" evidence="1">
    <location>
        <begin position="156"/>
        <end position="168"/>
    </location>
</feature>
<feature type="region of interest" description="Disordered" evidence="1">
    <location>
        <begin position="1"/>
        <end position="30"/>
    </location>
</feature>
<dbReference type="EMBL" id="CP069103">
    <property type="protein sequence ID" value="QSS50856.1"/>
    <property type="molecule type" value="Genomic_DNA"/>
</dbReference>
<organism evidence="2 3">
    <name type="scientific">Ajellomyces capsulatus (strain H88)</name>
    <name type="common">Darling's disease fungus</name>
    <name type="synonym">Histoplasma capsulatum</name>
    <dbReference type="NCBI Taxonomy" id="544711"/>
    <lineage>
        <taxon>Eukaryota</taxon>
        <taxon>Fungi</taxon>
        <taxon>Dikarya</taxon>
        <taxon>Ascomycota</taxon>
        <taxon>Pezizomycotina</taxon>
        <taxon>Eurotiomycetes</taxon>
        <taxon>Eurotiomycetidae</taxon>
        <taxon>Onygenales</taxon>
        <taxon>Ajellomycetaceae</taxon>
        <taxon>Histoplasma</taxon>
    </lineage>
</organism>
<name>A0A8A1LA65_AJEC8</name>
<feature type="region of interest" description="Disordered" evidence="1">
    <location>
        <begin position="390"/>
        <end position="436"/>
    </location>
</feature>